<evidence type="ECO:0000313" key="4">
    <source>
        <dbReference type="Proteomes" id="UP000198507"/>
    </source>
</evidence>
<feature type="domain" description="Iminophenyl-pyruvate dimer synthase" evidence="2">
    <location>
        <begin position="12"/>
        <end position="232"/>
    </location>
</feature>
<evidence type="ECO:0000259" key="2">
    <source>
        <dbReference type="Pfam" id="PF12902"/>
    </source>
</evidence>
<evidence type="ECO:0000313" key="3">
    <source>
        <dbReference type="EMBL" id="SET27447.1"/>
    </source>
</evidence>
<organism evidence="3 4">
    <name type="scientific">Geodermatophilus poikilotrophus</name>
    <dbReference type="NCBI Taxonomy" id="1333667"/>
    <lineage>
        <taxon>Bacteria</taxon>
        <taxon>Bacillati</taxon>
        <taxon>Actinomycetota</taxon>
        <taxon>Actinomycetes</taxon>
        <taxon>Geodermatophilales</taxon>
        <taxon>Geodermatophilaceae</taxon>
        <taxon>Geodermatophilus</taxon>
    </lineage>
</organism>
<protein>
    <submittedName>
        <fullName evidence="3">Ferritin-like</fullName>
    </submittedName>
</protein>
<dbReference type="Proteomes" id="UP000198507">
    <property type="component" value="Unassembled WGS sequence"/>
</dbReference>
<keyword evidence="4" id="KW-1185">Reference proteome</keyword>
<dbReference type="RefSeq" id="WP_091442864.1">
    <property type="nucleotide sequence ID" value="NZ_FOIE01000003.1"/>
</dbReference>
<dbReference type="EMBL" id="FOIE01000003">
    <property type="protein sequence ID" value="SET27447.1"/>
    <property type="molecule type" value="Genomic_DNA"/>
</dbReference>
<dbReference type="InterPro" id="IPR012347">
    <property type="entry name" value="Ferritin-like"/>
</dbReference>
<accession>A0A1I0D5K3</accession>
<evidence type="ECO:0000256" key="1">
    <source>
        <dbReference type="SAM" id="MobiDB-lite"/>
    </source>
</evidence>
<name>A0A1I0D5K3_9ACTN</name>
<dbReference type="InterPro" id="IPR026820">
    <property type="entry name" value="VioB/RebD_dom"/>
</dbReference>
<dbReference type="OrthoDB" id="817407at2"/>
<feature type="compositionally biased region" description="Basic and acidic residues" evidence="1">
    <location>
        <begin position="325"/>
        <end position="347"/>
    </location>
</feature>
<dbReference type="AlphaFoldDB" id="A0A1I0D5K3"/>
<feature type="compositionally biased region" description="Basic residues" evidence="1">
    <location>
        <begin position="381"/>
        <end position="392"/>
    </location>
</feature>
<reference evidence="4" key="1">
    <citation type="submission" date="2016-10" db="EMBL/GenBank/DDBJ databases">
        <authorList>
            <person name="Varghese N."/>
            <person name="Submissions S."/>
        </authorList>
    </citation>
    <scope>NUCLEOTIDE SEQUENCE [LARGE SCALE GENOMIC DNA]</scope>
    <source>
        <strain evidence="4">DSM 44209</strain>
    </source>
</reference>
<gene>
    <name evidence="3" type="ORF">SAMN04488546_1939</name>
</gene>
<proteinExistence type="predicted"/>
<sequence length="686" mass="75864">MIDTREELTAALHEAAELEHGLMIQYLFPALSMKKRLDEGLSAPQQRCARSWQATVLRVAVEEMGHLGTVCNLLASIGEGPHFDRPNFPQRSGYYPFDFDLVPFSDEALYRMLVFELPQGEPLPPPPRVPESELVPTRSVRAFAAAPDPLTYDYVGELYGKIADGFRCIDEEELFIGPRSAQAENRWSVDLDLRQVLDRSSALAAIEDVVVDGEGSPAERDSSHYGRFARIRQEYEESGFFAAARPVVVNPRTRTIRDAPTGGTLLVDERTRRVAELFNGAYGSVLLMLEHFFGATSETPKQRAVLRASHGSDDERGDPAAGRGAHRDARNGAGEPRDRRRAVRDLRPGVGVALPVRPLDDPARTAPGGGRRGGVPGRGRPQGRRHRRHRGVRPSQPRRGGRVIDLVFRGWFQCRLATDPDPYDEPRGVSGYVHAYAGEPDLDRVLRMQAPPFVRAYGPPIGVRVHQVWRDGQQQDEHPLRGASVDLVEEPKFEGRNGVIADDGFEPIWPFALRVTQGPFALARRVVPADPDHPFEGLFAGGVESAPAEIREATGIGDLATVWADRVSRLQQDVETAAEPERTAIRERLEFLEANLAAPGGGASRFFGARLRYSYELASTPVVQDPEGWLTSSTDGVSPWRVDFWMGGWDADVLCGFCWGQLRLPSTSGAAEEHRGAPPRVTDRRP</sequence>
<dbReference type="Gene3D" id="1.20.1260.10">
    <property type="match status" value="1"/>
</dbReference>
<feature type="compositionally biased region" description="Gly residues" evidence="1">
    <location>
        <begin position="367"/>
        <end position="377"/>
    </location>
</feature>
<dbReference type="Pfam" id="PF12902">
    <property type="entry name" value="Ferritin-like"/>
    <property type="match status" value="1"/>
</dbReference>
<feature type="region of interest" description="Disordered" evidence="1">
    <location>
        <begin position="303"/>
        <end position="399"/>
    </location>
</feature>